<protein>
    <recommendedName>
        <fullName evidence="3">Helix-turn-helix type 11 domain-containing protein</fullName>
    </recommendedName>
</protein>
<dbReference type="SUPFAM" id="SSF46785">
    <property type="entry name" value="Winged helix' DNA-binding domain"/>
    <property type="match status" value="1"/>
</dbReference>
<dbReference type="STRING" id="1908260.BKK50_06945"/>
<proteinExistence type="predicted"/>
<keyword evidence="2" id="KW-0804">Transcription</keyword>
<evidence type="ECO:0000313" key="5">
    <source>
        <dbReference type="Proteomes" id="UP000189433"/>
    </source>
</evidence>
<evidence type="ECO:0000313" key="4">
    <source>
        <dbReference type="EMBL" id="OOF42334.1"/>
    </source>
</evidence>
<dbReference type="PANTHER" id="PTHR30185">
    <property type="entry name" value="CRYPTIC BETA-GLUCOSIDE BGL OPERON ANTITERMINATOR"/>
    <property type="match status" value="1"/>
</dbReference>
<dbReference type="Proteomes" id="UP000189433">
    <property type="component" value="Unassembled WGS sequence"/>
</dbReference>
<reference evidence="4 5" key="1">
    <citation type="submission" date="2016-10" db="EMBL/GenBank/DDBJ databases">
        <title>Rodentibacter gen. nov. and new species.</title>
        <authorList>
            <person name="Christensen H."/>
        </authorList>
    </citation>
    <scope>NUCLEOTIDE SEQUENCE [LARGE SCALE GENOMIC DNA]</scope>
    <source>
        <strain evidence="4 5">CCUG17206</strain>
    </source>
</reference>
<dbReference type="AlphaFoldDB" id="A0A1V3ILZ8"/>
<name>A0A1V3ILZ8_9PAST</name>
<dbReference type="RefSeq" id="WP_077416691.1">
    <property type="nucleotide sequence ID" value="NZ_MLHJ01000062.1"/>
</dbReference>
<keyword evidence="1" id="KW-0805">Transcription regulation</keyword>
<sequence>MDISQILRILDKNKRYKAIFLLLLRNNQHINSEKLSSEIQVSSRTIKNDIKYLKEALEKYQISIFSKAAYGYKLHIEQEELSNDLLSHFQISQLSNINNKFEHRVNYILRRLLSSDQYIKIEQLQEALFLSFNSSLSKELYQVRKKLAKYELNLVSKPYYGIKVEGATFKKIMLTVRMYKYFNYKTKPNFFIPQFNQLFNHPNKEKIRLTLNKTLIQSEIVLSDIYAERFLLYLIYFYHQCEQKRDYHIDLPVLPFHYKKTKEYLFLTQLSENLKQEKNAFSFSPEIMRFLTYILIMSNDLYRYADCSKENYNNLIKQTTEIHQFIFNEISSTLYVDISSDQTGFKDLFKLLIPITMKISLGVSDDVDLGFYNTSIVQSNPLLLKVIENLNRSFKQKYYYQFSQRENYFIFDVLSGIFNRIELSKKKLKLAIISINGRLSTQQIKFNLKNYFSNEILKIDTKMLYELELNKNLDYDYYLCNSYGKNMDIPYSPIYYADDNMQENEYVSSLSSIFYHTYQYDKTLPKITPKLISKEYKLNIFPIQNHLEQGKNYLYLDILSKKQKIGIYCNLSAKEEKFDIYHFSDSEDFTLHGEIIFMVINLNINQNTQKLKMLMNIIKQIVGHQLDLRQLCLSENPNYQFFFMPDYYNI</sequence>
<dbReference type="InterPro" id="IPR036390">
    <property type="entry name" value="WH_DNA-bd_sf"/>
</dbReference>
<evidence type="ECO:0000256" key="2">
    <source>
        <dbReference type="ARBA" id="ARBA00023163"/>
    </source>
</evidence>
<dbReference type="OrthoDB" id="6628642at2"/>
<accession>A0A1V3ILZ8</accession>
<dbReference type="InterPro" id="IPR050661">
    <property type="entry name" value="BglG_antiterminators"/>
</dbReference>
<dbReference type="InterPro" id="IPR036388">
    <property type="entry name" value="WH-like_DNA-bd_sf"/>
</dbReference>
<comment type="caution">
    <text evidence="4">The sequence shown here is derived from an EMBL/GenBank/DDBJ whole genome shotgun (WGS) entry which is preliminary data.</text>
</comment>
<dbReference type="PANTHER" id="PTHR30185:SF18">
    <property type="entry name" value="TRANSCRIPTIONAL REGULATOR MTLR"/>
    <property type="match status" value="1"/>
</dbReference>
<feature type="domain" description="Helix-turn-helix type 11" evidence="3">
    <location>
        <begin position="17"/>
        <end position="73"/>
    </location>
</feature>
<keyword evidence="5" id="KW-1185">Reference proteome</keyword>
<evidence type="ECO:0000256" key="1">
    <source>
        <dbReference type="ARBA" id="ARBA00023015"/>
    </source>
</evidence>
<dbReference type="Pfam" id="PF08279">
    <property type="entry name" value="HTH_11"/>
    <property type="match status" value="1"/>
</dbReference>
<organism evidence="4 5">
    <name type="scientific">Rodentibacter rarus</name>
    <dbReference type="NCBI Taxonomy" id="1908260"/>
    <lineage>
        <taxon>Bacteria</taxon>
        <taxon>Pseudomonadati</taxon>
        <taxon>Pseudomonadota</taxon>
        <taxon>Gammaproteobacteria</taxon>
        <taxon>Pasteurellales</taxon>
        <taxon>Pasteurellaceae</taxon>
        <taxon>Rodentibacter</taxon>
    </lineage>
</organism>
<dbReference type="InterPro" id="IPR013196">
    <property type="entry name" value="HTH_11"/>
</dbReference>
<gene>
    <name evidence="4" type="ORF">BKK50_06945</name>
</gene>
<dbReference type="Gene3D" id="1.10.10.10">
    <property type="entry name" value="Winged helix-like DNA-binding domain superfamily/Winged helix DNA-binding domain"/>
    <property type="match status" value="1"/>
</dbReference>
<dbReference type="EMBL" id="MLHJ01000062">
    <property type="protein sequence ID" value="OOF42334.1"/>
    <property type="molecule type" value="Genomic_DNA"/>
</dbReference>
<evidence type="ECO:0000259" key="3">
    <source>
        <dbReference type="Pfam" id="PF08279"/>
    </source>
</evidence>